<evidence type="ECO:0000256" key="1">
    <source>
        <dbReference type="SAM" id="MobiDB-lite"/>
    </source>
</evidence>
<evidence type="ECO:0000313" key="2">
    <source>
        <dbReference type="EMBL" id="GEU63538.1"/>
    </source>
</evidence>
<name>A0A6L2LPC0_TANCI</name>
<gene>
    <name evidence="2" type="ORF">Tci_035516</name>
</gene>
<dbReference type="PANTHER" id="PTHR31286:SF99">
    <property type="entry name" value="DUF4283 DOMAIN-CONTAINING PROTEIN"/>
    <property type="match status" value="1"/>
</dbReference>
<dbReference type="InterPro" id="IPR040256">
    <property type="entry name" value="At4g02000-like"/>
</dbReference>
<dbReference type="AlphaFoldDB" id="A0A6L2LPC0"/>
<protein>
    <submittedName>
        <fullName evidence="2">Uncharacterized protein</fullName>
    </submittedName>
</protein>
<comment type="caution">
    <text evidence="2">The sequence shown here is derived from an EMBL/GenBank/DDBJ whole genome shotgun (WGS) entry which is preliminary data.</text>
</comment>
<dbReference type="EMBL" id="BKCJ010004864">
    <property type="protein sequence ID" value="GEU63538.1"/>
    <property type="molecule type" value="Genomic_DNA"/>
</dbReference>
<feature type="region of interest" description="Disordered" evidence="1">
    <location>
        <begin position="439"/>
        <end position="467"/>
    </location>
</feature>
<dbReference type="PANTHER" id="PTHR31286">
    <property type="entry name" value="GLYCINE-RICH CELL WALL STRUCTURAL PROTEIN 1.8-LIKE"/>
    <property type="match status" value="1"/>
</dbReference>
<organism evidence="2">
    <name type="scientific">Tanacetum cinerariifolium</name>
    <name type="common">Dalmatian daisy</name>
    <name type="synonym">Chrysanthemum cinerariifolium</name>
    <dbReference type="NCBI Taxonomy" id="118510"/>
    <lineage>
        <taxon>Eukaryota</taxon>
        <taxon>Viridiplantae</taxon>
        <taxon>Streptophyta</taxon>
        <taxon>Embryophyta</taxon>
        <taxon>Tracheophyta</taxon>
        <taxon>Spermatophyta</taxon>
        <taxon>Magnoliopsida</taxon>
        <taxon>eudicotyledons</taxon>
        <taxon>Gunneridae</taxon>
        <taxon>Pentapetalae</taxon>
        <taxon>asterids</taxon>
        <taxon>campanulids</taxon>
        <taxon>Asterales</taxon>
        <taxon>Asteraceae</taxon>
        <taxon>Asteroideae</taxon>
        <taxon>Anthemideae</taxon>
        <taxon>Anthemidinae</taxon>
        <taxon>Tanacetum</taxon>
    </lineage>
</organism>
<sequence>MVCDGGDDGGVLFVWGIERVFLSHKGSRGGRDVKEKNLNRATADLGYQERQSLMEDKEKSGVAPSANKDAITPFVTAVSRENSSTQEANLVKAGHDNLHDVDVGETPRRLEFSYFIYIGGNEIDVVGSVESVRAISESSMNGLNAMPENGPWFIRNHLLILKKWNPDVNLLKEDVGNVPVWVKLHGVLVTTFRKEGLSSIATKLAMPKLNWEGFDTCTVRVEYEWKPPRHACCKVFGHIQEKCPKYLGLGVAKNLKKPSQALRGVSVGPTVGFKLAKEYRTICKKHTANTSFNDETNYPFLIACRYEHLMLLFYASALFVLSKALRSLKAGGSILDELCCVLAVPLRDLADFVNEYDIALCYDPKLPFSNATALDALKGYIPLYFSLFSIDLPEPIIYLVGLTDSWEHAPSIPSILIDGEGLKKRCSITEALKKEDTIVRSDSKKKNPKGSTRMSERGSVPPFSVTSPKGVDKHPWVLARYIRNLANGVESLDPDKLGFLTFDELVDVYDINAFQMAMVGNMMTNESRILSQCHSTLKNDLVSLNSKKSLLEHEMSKLEEKSEEDYVLTSQIEAAKLEKSKLVKYFLPLAVKKDLKDVQDYHPAAKKIFDEATEALYKLDFPYISLLVENVGLSFGKLASL</sequence>
<accession>A0A6L2LPC0</accession>
<reference evidence="2" key="1">
    <citation type="journal article" date="2019" name="Sci. Rep.">
        <title>Draft genome of Tanacetum cinerariifolium, the natural source of mosquito coil.</title>
        <authorList>
            <person name="Yamashiro T."/>
            <person name="Shiraishi A."/>
            <person name="Satake H."/>
            <person name="Nakayama K."/>
        </authorList>
    </citation>
    <scope>NUCLEOTIDE SEQUENCE</scope>
</reference>
<proteinExistence type="predicted"/>